<dbReference type="Gene3D" id="3.40.50.410">
    <property type="entry name" value="von Willebrand factor, type A domain"/>
    <property type="match status" value="1"/>
</dbReference>
<dbReference type="InterPro" id="IPR036465">
    <property type="entry name" value="vWFA_dom_sf"/>
</dbReference>
<dbReference type="SUPFAM" id="SSF53300">
    <property type="entry name" value="vWA-like"/>
    <property type="match status" value="1"/>
</dbReference>
<gene>
    <name evidence="2" type="ORF">KQP761_LOCUS22063</name>
</gene>
<organism evidence="2 3">
    <name type="scientific">Rotaria magnacalcarata</name>
    <dbReference type="NCBI Taxonomy" id="392030"/>
    <lineage>
        <taxon>Eukaryota</taxon>
        <taxon>Metazoa</taxon>
        <taxon>Spiralia</taxon>
        <taxon>Gnathifera</taxon>
        <taxon>Rotifera</taxon>
        <taxon>Eurotatoria</taxon>
        <taxon>Bdelloidea</taxon>
        <taxon>Philodinida</taxon>
        <taxon>Philodinidae</taxon>
        <taxon>Rotaria</taxon>
    </lineage>
</organism>
<sequence length="640" mass="73800">MASKCALCDKQLDSNFRLDGRCEECWRCNQAQTFVKMLEVIRNLAVKQANFDETYQRCRQLQLVIDSYSIYITILKQFKIREYNIDKIAIPYLCDRLPKTDIKLYENYCPIELETSDQNNNLLKSIAFLCSINTVDNFIELRVRNIIDMVLNADTYIKKNLDLNELQNMKPAWLRWIVDNAREETWCQKDLPNSATTSLRLYSLSNVLNVIIKSLCPQMFGHADSIHHRLHRTYTPLSLQKVNAYETPIHILWSSKTALSCIDTSSPWLPDRVVPLLPLMQMTQLENLESNEMYLPIPDAKFYLACPCKCSLTQRMLDRIVTEDDQKNYREADENKRLLLSLKFQCPHCPNLCTGYEYDDQEMDSYKRRFVRGRYTYILIDKTSSMSASVLELKSSKQFKGESKKTRVDQTKLAIKALLRETALHAGPLDKVEVNTFDKELAKPTLIPPCDAQNANTIENQNQIDSINLRWFYVSTHFFEALSTVYDLLDRRAYYTIQLYIFSDGNDTSDKPEDNESLRNLAKSLHEKLGVNCRFIACGISPANINYLNFDWLVGRNNISVISGGEGMINEQCARIYQQDHSKNQPSVSTVSNEDIDERYIPNQRHSKVPSTPSDEGASTPNVLGIIPYITSTTTPKKQK</sequence>
<reference evidence="2" key="1">
    <citation type="submission" date="2021-02" db="EMBL/GenBank/DDBJ databases">
        <authorList>
            <person name="Nowell W R."/>
        </authorList>
    </citation>
    <scope>NUCLEOTIDE SEQUENCE</scope>
</reference>
<feature type="compositionally biased region" description="Polar residues" evidence="1">
    <location>
        <begin position="609"/>
        <end position="622"/>
    </location>
</feature>
<dbReference type="AlphaFoldDB" id="A0A816ALR1"/>
<name>A0A816ALR1_9BILA</name>
<evidence type="ECO:0000256" key="1">
    <source>
        <dbReference type="SAM" id="MobiDB-lite"/>
    </source>
</evidence>
<accession>A0A816ALR1</accession>
<evidence type="ECO:0000313" key="3">
    <source>
        <dbReference type="Proteomes" id="UP000663834"/>
    </source>
</evidence>
<dbReference type="Proteomes" id="UP000663834">
    <property type="component" value="Unassembled WGS sequence"/>
</dbReference>
<dbReference type="OrthoDB" id="10043303at2759"/>
<protein>
    <recommendedName>
        <fullName evidence="4">VWFA domain-containing protein</fullName>
    </recommendedName>
</protein>
<evidence type="ECO:0000313" key="2">
    <source>
        <dbReference type="EMBL" id="CAF1599246.1"/>
    </source>
</evidence>
<evidence type="ECO:0008006" key="4">
    <source>
        <dbReference type="Google" id="ProtNLM"/>
    </source>
</evidence>
<proteinExistence type="predicted"/>
<dbReference type="CDD" id="cd00198">
    <property type="entry name" value="vWFA"/>
    <property type="match status" value="1"/>
</dbReference>
<comment type="caution">
    <text evidence="2">The sequence shown here is derived from an EMBL/GenBank/DDBJ whole genome shotgun (WGS) entry which is preliminary data.</text>
</comment>
<feature type="region of interest" description="Disordered" evidence="1">
    <location>
        <begin position="602"/>
        <end position="622"/>
    </location>
</feature>
<dbReference type="EMBL" id="CAJNOW010011571">
    <property type="protein sequence ID" value="CAF1599246.1"/>
    <property type="molecule type" value="Genomic_DNA"/>
</dbReference>